<evidence type="ECO:0000313" key="2">
    <source>
        <dbReference type="Proteomes" id="UP000790709"/>
    </source>
</evidence>
<dbReference type="EMBL" id="MU266525">
    <property type="protein sequence ID" value="KAH7921461.1"/>
    <property type="molecule type" value="Genomic_DNA"/>
</dbReference>
<accession>A0ACB8B6X3</accession>
<organism evidence="1 2">
    <name type="scientific">Leucogyrophana mollusca</name>
    <dbReference type="NCBI Taxonomy" id="85980"/>
    <lineage>
        <taxon>Eukaryota</taxon>
        <taxon>Fungi</taxon>
        <taxon>Dikarya</taxon>
        <taxon>Basidiomycota</taxon>
        <taxon>Agaricomycotina</taxon>
        <taxon>Agaricomycetes</taxon>
        <taxon>Agaricomycetidae</taxon>
        <taxon>Boletales</taxon>
        <taxon>Boletales incertae sedis</taxon>
        <taxon>Leucogyrophana</taxon>
    </lineage>
</organism>
<comment type="caution">
    <text evidence="1">The sequence shown here is derived from an EMBL/GenBank/DDBJ whole genome shotgun (WGS) entry which is preliminary data.</text>
</comment>
<name>A0ACB8B6X3_9AGAM</name>
<protein>
    <submittedName>
        <fullName evidence="1">Phosphoglycerate mutase-like protein</fullName>
    </submittedName>
</protein>
<evidence type="ECO:0000313" key="1">
    <source>
        <dbReference type="EMBL" id="KAH7921461.1"/>
    </source>
</evidence>
<dbReference type="Proteomes" id="UP000790709">
    <property type="component" value="Unassembled WGS sequence"/>
</dbReference>
<keyword evidence="2" id="KW-1185">Reference proteome</keyword>
<proteinExistence type="predicted"/>
<reference evidence="1" key="1">
    <citation type="journal article" date="2021" name="New Phytol.">
        <title>Evolutionary innovations through gain and loss of genes in the ectomycorrhizal Boletales.</title>
        <authorList>
            <person name="Wu G."/>
            <person name="Miyauchi S."/>
            <person name="Morin E."/>
            <person name="Kuo A."/>
            <person name="Drula E."/>
            <person name="Varga T."/>
            <person name="Kohler A."/>
            <person name="Feng B."/>
            <person name="Cao Y."/>
            <person name="Lipzen A."/>
            <person name="Daum C."/>
            <person name="Hundley H."/>
            <person name="Pangilinan J."/>
            <person name="Johnson J."/>
            <person name="Barry K."/>
            <person name="LaButti K."/>
            <person name="Ng V."/>
            <person name="Ahrendt S."/>
            <person name="Min B."/>
            <person name="Choi I.G."/>
            <person name="Park H."/>
            <person name="Plett J.M."/>
            <person name="Magnuson J."/>
            <person name="Spatafora J.W."/>
            <person name="Nagy L.G."/>
            <person name="Henrissat B."/>
            <person name="Grigoriev I.V."/>
            <person name="Yang Z.L."/>
            <person name="Xu J."/>
            <person name="Martin F.M."/>
        </authorList>
    </citation>
    <scope>NUCLEOTIDE SEQUENCE</scope>
    <source>
        <strain evidence="1">KUC20120723A-06</strain>
    </source>
</reference>
<sequence>MVNASGLLGVVLLARHGDRLEFFQDPNTYTPTESYITPLGSVQEFQLGTYLRAQYLTPSSPSFIDGISTDLVDVNQLYVRADAGGGGSVILNSVAGLLQGLYPASEQSSITLANGSAIVGPLSGYQYIPVHSVEPTLVPTLNSWTSCPAFDSHVAAFYSSSAFQEKAQEAAPFLESLTPYVGGRSTNFTNMWNMYDFVNVQYVHNQTFYDTIPPAFPQIASYYASFHEDGVFTDESPDGIGNIAARTLLPLAFAALQDISDETNPLLISLIEISYKPFISLFNVMEATLNGSDIFGIVDYAAAVALEVRDDSYGPRVSMMFKNGTSDIFHPVKLFGQQDLLVEELVERLAWSTVNTTQEWCHVCGQTTSVLGCSNYVQ</sequence>
<gene>
    <name evidence="1" type="ORF">BV22DRAFT_729530</name>
</gene>